<dbReference type="PANTHER" id="PTHR36151">
    <property type="entry name" value="BLR2777 PROTEIN"/>
    <property type="match status" value="1"/>
</dbReference>
<protein>
    <submittedName>
        <fullName evidence="3">Uncharacterized protein (DUF2236 family)</fullName>
    </submittedName>
</protein>
<dbReference type="EMBL" id="JACBZD010000001">
    <property type="protein sequence ID" value="NYI03527.1"/>
    <property type="molecule type" value="Genomic_DNA"/>
</dbReference>
<evidence type="ECO:0000259" key="2">
    <source>
        <dbReference type="Pfam" id="PF09995"/>
    </source>
</evidence>
<organism evidence="3 4">
    <name type="scientific">Allostreptomyces psammosilenae</name>
    <dbReference type="NCBI Taxonomy" id="1892865"/>
    <lineage>
        <taxon>Bacteria</taxon>
        <taxon>Bacillati</taxon>
        <taxon>Actinomycetota</taxon>
        <taxon>Actinomycetes</taxon>
        <taxon>Kitasatosporales</taxon>
        <taxon>Streptomycetaceae</taxon>
        <taxon>Allostreptomyces</taxon>
    </lineage>
</organism>
<proteinExistence type="predicted"/>
<dbReference type="GO" id="GO:0016491">
    <property type="term" value="F:oxidoreductase activity"/>
    <property type="evidence" value="ECO:0007669"/>
    <property type="project" value="InterPro"/>
</dbReference>
<dbReference type="PANTHER" id="PTHR36151:SF3">
    <property type="entry name" value="ER-BOUND OXYGENASE MPAB_MPAB'_RUBBER OXYGENASE CATALYTIC DOMAIN-CONTAINING PROTEIN"/>
    <property type="match status" value="1"/>
</dbReference>
<evidence type="ECO:0000256" key="1">
    <source>
        <dbReference type="SAM" id="MobiDB-lite"/>
    </source>
</evidence>
<sequence length="309" mass="34289">MDSPTPAAPPTSAAPSIPAPRLPEARLPGPGSPTWEYLAPWYTLAFGWRALVLQTAHPVVAAGVRDHSSYRADPWGRLDRTLTALQRVVYASEEEIRAAALRLRRRHTRIQGTGLDGRPYTAFDPEAFAWVHATLFESVDTLHRLSGRPIPAAQRARLYQEWLAVGQAMGVRPGDLPEDVSGFDAYFADMVATRLIDTPVVRDLLAIGTEWPVPRPEALRRLPEAVWRSLHAPVFRVGARITVATLPAAYRERLGLAETDPRRAARAERRAHATLRAVRGGVTLLPRQLRYQPIAARAMRRHGHRPPVG</sequence>
<evidence type="ECO:0000313" key="4">
    <source>
        <dbReference type="Proteomes" id="UP000567795"/>
    </source>
</evidence>
<keyword evidence="4" id="KW-1185">Reference proteome</keyword>
<accession>A0A852ZPV9</accession>
<gene>
    <name evidence="3" type="ORF">FHU37_000470</name>
</gene>
<reference evidence="3 4" key="1">
    <citation type="submission" date="2020-07" db="EMBL/GenBank/DDBJ databases">
        <title>Sequencing the genomes of 1000 actinobacteria strains.</title>
        <authorList>
            <person name="Klenk H.-P."/>
        </authorList>
    </citation>
    <scope>NUCLEOTIDE SEQUENCE [LARGE SCALE GENOMIC DNA]</scope>
    <source>
        <strain evidence="3 4">DSM 42178</strain>
    </source>
</reference>
<name>A0A852ZPV9_9ACTN</name>
<feature type="domain" description="ER-bound oxygenase mpaB/mpaB'/Rubber oxygenase catalytic" evidence="2">
    <location>
        <begin position="35"/>
        <end position="277"/>
    </location>
</feature>
<dbReference type="Pfam" id="PF09995">
    <property type="entry name" value="MPAB_Lcp_cat"/>
    <property type="match status" value="1"/>
</dbReference>
<dbReference type="RefSeq" id="WP_179812564.1">
    <property type="nucleotide sequence ID" value="NZ_JACBZD010000001.1"/>
</dbReference>
<evidence type="ECO:0000313" key="3">
    <source>
        <dbReference type="EMBL" id="NYI03527.1"/>
    </source>
</evidence>
<dbReference type="InterPro" id="IPR018713">
    <property type="entry name" value="MPAB/Lcp_cat_dom"/>
</dbReference>
<feature type="region of interest" description="Disordered" evidence="1">
    <location>
        <begin position="1"/>
        <end position="26"/>
    </location>
</feature>
<dbReference type="AlphaFoldDB" id="A0A852ZPV9"/>
<comment type="caution">
    <text evidence="3">The sequence shown here is derived from an EMBL/GenBank/DDBJ whole genome shotgun (WGS) entry which is preliminary data.</text>
</comment>
<feature type="compositionally biased region" description="Low complexity" evidence="1">
    <location>
        <begin position="1"/>
        <end position="16"/>
    </location>
</feature>
<dbReference type="Proteomes" id="UP000567795">
    <property type="component" value="Unassembled WGS sequence"/>
</dbReference>